<dbReference type="PROSITE" id="PS50110">
    <property type="entry name" value="RESPONSE_REGULATORY"/>
    <property type="match status" value="1"/>
</dbReference>
<dbReference type="SUPFAM" id="SSF52172">
    <property type="entry name" value="CheY-like"/>
    <property type="match status" value="1"/>
</dbReference>
<evidence type="ECO:0000259" key="2">
    <source>
        <dbReference type="PROSITE" id="PS50110"/>
    </source>
</evidence>
<dbReference type="STRING" id="464029.SAMN02982989_1731"/>
<organism evidence="3 4">
    <name type="scientific">Xaviernesmea oryzae</name>
    <dbReference type="NCBI Taxonomy" id="464029"/>
    <lineage>
        <taxon>Bacteria</taxon>
        <taxon>Pseudomonadati</taxon>
        <taxon>Pseudomonadota</taxon>
        <taxon>Alphaproteobacteria</taxon>
        <taxon>Hyphomicrobiales</taxon>
        <taxon>Rhizobiaceae</taxon>
        <taxon>Rhizobium/Agrobacterium group</taxon>
        <taxon>Xaviernesmea</taxon>
    </lineage>
</organism>
<dbReference type="OrthoDB" id="7950403at2"/>
<dbReference type="InterPro" id="IPR011006">
    <property type="entry name" value="CheY-like_superfamily"/>
</dbReference>
<reference evidence="4" key="1">
    <citation type="submission" date="2017-04" db="EMBL/GenBank/DDBJ databases">
        <authorList>
            <person name="Varghese N."/>
            <person name="Submissions S."/>
        </authorList>
    </citation>
    <scope>NUCLEOTIDE SEQUENCE [LARGE SCALE GENOMIC DNA]</scope>
    <source>
        <strain evidence="4">B4P</strain>
    </source>
</reference>
<dbReference type="Proteomes" id="UP000192903">
    <property type="component" value="Unassembled WGS sequence"/>
</dbReference>
<evidence type="ECO:0000256" key="1">
    <source>
        <dbReference type="PROSITE-ProRule" id="PRU00169"/>
    </source>
</evidence>
<sequence length="128" mass="14381">METSRDQTVLVLEDEALIAIYLEELLAQAGFDSISTYSSCVAATEWLQQHTPELAVMETRLRDGACDEIAAILAKRGVPYIVHSVERDIGGRHPQMDSKCKWVDKPCNPDEFIRAVKECVPDHGRHML</sequence>
<dbReference type="GO" id="GO:0000160">
    <property type="term" value="P:phosphorelay signal transduction system"/>
    <property type="evidence" value="ECO:0007669"/>
    <property type="project" value="InterPro"/>
</dbReference>
<gene>
    <name evidence="3" type="ORF">SAMN02982989_1731</name>
</gene>
<proteinExistence type="predicted"/>
<name>A0A1X7ETL4_9HYPH</name>
<evidence type="ECO:0000313" key="4">
    <source>
        <dbReference type="Proteomes" id="UP000192903"/>
    </source>
</evidence>
<dbReference type="AlphaFoldDB" id="A0A1X7ETL4"/>
<dbReference type="Gene3D" id="3.40.50.2300">
    <property type="match status" value="1"/>
</dbReference>
<dbReference type="SMART" id="SM00448">
    <property type="entry name" value="REC"/>
    <property type="match status" value="1"/>
</dbReference>
<dbReference type="EMBL" id="FXAF01000006">
    <property type="protein sequence ID" value="SMF39352.1"/>
    <property type="molecule type" value="Genomic_DNA"/>
</dbReference>
<evidence type="ECO:0000313" key="3">
    <source>
        <dbReference type="EMBL" id="SMF39352.1"/>
    </source>
</evidence>
<accession>A0A1X7ETL4</accession>
<feature type="domain" description="Response regulatory" evidence="2">
    <location>
        <begin position="8"/>
        <end position="120"/>
    </location>
</feature>
<comment type="caution">
    <text evidence="1">Lacks conserved residue(s) required for the propagation of feature annotation.</text>
</comment>
<dbReference type="InterPro" id="IPR001789">
    <property type="entry name" value="Sig_transdc_resp-reg_receiver"/>
</dbReference>
<dbReference type="RefSeq" id="WP_159457636.1">
    <property type="nucleotide sequence ID" value="NZ_FXAF01000006.1"/>
</dbReference>
<dbReference type="Pfam" id="PF00072">
    <property type="entry name" value="Response_reg"/>
    <property type="match status" value="1"/>
</dbReference>
<keyword evidence="4" id="KW-1185">Reference proteome</keyword>
<protein>
    <submittedName>
        <fullName evidence="3">CheY chemotaxis protein or a CheY-like REC (Receiver) domain</fullName>
    </submittedName>
</protein>